<dbReference type="AlphaFoldDB" id="A0A9X1WYD4"/>
<dbReference type="InterPro" id="IPR000182">
    <property type="entry name" value="GNAT_dom"/>
</dbReference>
<dbReference type="PANTHER" id="PTHR43877">
    <property type="entry name" value="AMINOALKYLPHOSPHONATE N-ACETYLTRANSFERASE-RELATED-RELATED"/>
    <property type="match status" value="1"/>
</dbReference>
<evidence type="ECO:0000259" key="3">
    <source>
        <dbReference type="PROSITE" id="PS51186"/>
    </source>
</evidence>
<evidence type="ECO:0000313" key="5">
    <source>
        <dbReference type="Proteomes" id="UP001139347"/>
    </source>
</evidence>
<keyword evidence="1" id="KW-0808">Transferase</keyword>
<dbReference type="EMBL" id="JALIRP010000011">
    <property type="protein sequence ID" value="MCJ8014389.1"/>
    <property type="molecule type" value="Genomic_DNA"/>
</dbReference>
<organism evidence="4 5">
    <name type="scientific">Paenibacillus mangrovi</name>
    <dbReference type="NCBI Taxonomy" id="2931978"/>
    <lineage>
        <taxon>Bacteria</taxon>
        <taxon>Bacillati</taxon>
        <taxon>Bacillota</taxon>
        <taxon>Bacilli</taxon>
        <taxon>Bacillales</taxon>
        <taxon>Paenibacillaceae</taxon>
        <taxon>Paenibacillus</taxon>
    </lineage>
</organism>
<accession>A0A9X1WYD4</accession>
<dbReference type="Proteomes" id="UP001139347">
    <property type="component" value="Unassembled WGS sequence"/>
</dbReference>
<evidence type="ECO:0000256" key="2">
    <source>
        <dbReference type="ARBA" id="ARBA00023315"/>
    </source>
</evidence>
<evidence type="ECO:0000256" key="1">
    <source>
        <dbReference type="ARBA" id="ARBA00022679"/>
    </source>
</evidence>
<dbReference type="PROSITE" id="PS51186">
    <property type="entry name" value="GNAT"/>
    <property type="match status" value="1"/>
</dbReference>
<dbReference type="PANTHER" id="PTHR43877:SF2">
    <property type="entry name" value="AMINOALKYLPHOSPHONATE N-ACETYLTRANSFERASE-RELATED"/>
    <property type="match status" value="1"/>
</dbReference>
<dbReference type="InterPro" id="IPR050832">
    <property type="entry name" value="Bact_Acetyltransf"/>
</dbReference>
<name>A0A9X1WYD4_9BACL</name>
<evidence type="ECO:0000313" key="4">
    <source>
        <dbReference type="EMBL" id="MCJ8014389.1"/>
    </source>
</evidence>
<comment type="caution">
    <text evidence="4">The sequence shown here is derived from an EMBL/GenBank/DDBJ whole genome shotgun (WGS) entry which is preliminary data.</text>
</comment>
<dbReference type="SUPFAM" id="SSF55729">
    <property type="entry name" value="Acyl-CoA N-acyltransferases (Nat)"/>
    <property type="match status" value="1"/>
</dbReference>
<gene>
    <name evidence="4" type="ORF">MUG84_22070</name>
</gene>
<dbReference type="Pfam" id="PF00583">
    <property type="entry name" value="Acetyltransf_1"/>
    <property type="match status" value="1"/>
</dbReference>
<keyword evidence="5" id="KW-1185">Reference proteome</keyword>
<feature type="domain" description="N-acetyltransferase" evidence="3">
    <location>
        <begin position="1"/>
        <end position="139"/>
    </location>
</feature>
<keyword evidence="2" id="KW-0012">Acyltransferase</keyword>
<dbReference type="RefSeq" id="WP_244729002.1">
    <property type="nucleotide sequence ID" value="NZ_JALIRP010000011.1"/>
</dbReference>
<dbReference type="GO" id="GO:0016747">
    <property type="term" value="F:acyltransferase activity, transferring groups other than amino-acyl groups"/>
    <property type="evidence" value="ECO:0007669"/>
    <property type="project" value="InterPro"/>
</dbReference>
<protein>
    <submittedName>
        <fullName evidence="4">GNAT family N-acetyltransferase</fullName>
    </submittedName>
</protein>
<dbReference type="Gene3D" id="3.40.630.30">
    <property type="match status" value="1"/>
</dbReference>
<dbReference type="CDD" id="cd04301">
    <property type="entry name" value="NAT_SF"/>
    <property type="match status" value="1"/>
</dbReference>
<dbReference type="InterPro" id="IPR016181">
    <property type="entry name" value="Acyl_CoA_acyltransferase"/>
</dbReference>
<proteinExistence type="predicted"/>
<sequence>MQIRAANRSDYPELRQIYLESRRKSFVWEDENEMTLADFDKHTSEEYIILAEEDHRILGFTSLYLSDNFIHNLFVHPEFSGKGVGSKLLDVATLKMKKPLTLKCVSANHKAMKFYEKNGWKKVVEEGVPGEKYWVMVYE</sequence>
<reference evidence="4" key="1">
    <citation type="submission" date="2022-04" db="EMBL/GenBank/DDBJ databases">
        <title>Paenibacillus mangrovi sp. nov., a novel endophytic bacterium isolated from bark of Kandelia candel.</title>
        <authorList>
            <person name="Tuo L."/>
        </authorList>
    </citation>
    <scope>NUCLEOTIDE SEQUENCE</scope>
    <source>
        <strain evidence="4">KQZ6P-2</strain>
    </source>
</reference>